<evidence type="ECO:0000313" key="3">
    <source>
        <dbReference type="Proteomes" id="UP001157914"/>
    </source>
</evidence>
<reference evidence="2 3" key="1">
    <citation type="submission" date="2017-05" db="EMBL/GenBank/DDBJ databases">
        <authorList>
            <person name="Varghese N."/>
            <person name="Submissions S."/>
        </authorList>
    </citation>
    <scope>NUCLEOTIDE SEQUENCE [LARGE SCALE GENOMIC DNA]</scope>
    <source>
        <strain evidence="2 3">DSM 15949</strain>
    </source>
</reference>
<keyword evidence="1" id="KW-0472">Membrane</keyword>
<gene>
    <name evidence="2" type="ORF">SAMN06265374_3218</name>
</gene>
<comment type="caution">
    <text evidence="2">The sequence shown here is derived from an EMBL/GenBank/DDBJ whole genome shotgun (WGS) entry which is preliminary data.</text>
</comment>
<dbReference type="EMBL" id="FXTT01000004">
    <property type="protein sequence ID" value="SMP30213.1"/>
    <property type="molecule type" value="Genomic_DNA"/>
</dbReference>
<dbReference type="Proteomes" id="UP001157914">
    <property type="component" value="Unassembled WGS sequence"/>
</dbReference>
<keyword evidence="1" id="KW-1133">Transmembrane helix</keyword>
<feature type="transmembrane region" description="Helical" evidence="1">
    <location>
        <begin position="12"/>
        <end position="33"/>
    </location>
</feature>
<name>A0ABY1PCR4_9HYPH</name>
<accession>A0ABY1PCR4</accession>
<evidence type="ECO:0000256" key="1">
    <source>
        <dbReference type="SAM" id="Phobius"/>
    </source>
</evidence>
<protein>
    <submittedName>
        <fullName evidence="2">Uncharacterized protein</fullName>
    </submittedName>
</protein>
<dbReference type="RefSeq" id="WP_155193519.1">
    <property type="nucleotide sequence ID" value="NZ_BAAAEA010000004.1"/>
</dbReference>
<proteinExistence type="predicted"/>
<keyword evidence="1" id="KW-0812">Transmembrane</keyword>
<organism evidence="2 3">
    <name type="scientific">Roseibium denhamense</name>
    <dbReference type="NCBI Taxonomy" id="76305"/>
    <lineage>
        <taxon>Bacteria</taxon>
        <taxon>Pseudomonadati</taxon>
        <taxon>Pseudomonadota</taxon>
        <taxon>Alphaproteobacteria</taxon>
        <taxon>Hyphomicrobiales</taxon>
        <taxon>Stappiaceae</taxon>
        <taxon>Roseibium</taxon>
    </lineage>
</organism>
<keyword evidence="3" id="KW-1185">Reference proteome</keyword>
<sequence>MEILANTSGEILTLAIAGAVYLVSAFSFLALFFRRIRKTTEMKRYFRKDMGSKTILRLSAFDVSGADRVF</sequence>
<evidence type="ECO:0000313" key="2">
    <source>
        <dbReference type="EMBL" id="SMP30213.1"/>
    </source>
</evidence>